<comment type="caution">
    <text evidence="7">The sequence shown here is derived from an EMBL/GenBank/DDBJ whole genome shotgun (WGS) entry which is preliminary data.</text>
</comment>
<keyword evidence="2" id="KW-0238">DNA-binding</keyword>
<dbReference type="Pfam" id="PF11951">
    <property type="entry name" value="Fungal_trans_2"/>
    <property type="match status" value="1"/>
</dbReference>
<dbReference type="InterPro" id="IPR021858">
    <property type="entry name" value="Fun_TF"/>
</dbReference>
<protein>
    <recommendedName>
        <fullName evidence="6">Zn(2)-C6 fungal-type domain-containing protein</fullName>
    </recommendedName>
</protein>
<dbReference type="GO" id="GO:0008270">
    <property type="term" value="F:zinc ion binding"/>
    <property type="evidence" value="ECO:0007669"/>
    <property type="project" value="InterPro"/>
</dbReference>
<feature type="region of interest" description="Disordered" evidence="5">
    <location>
        <begin position="135"/>
        <end position="156"/>
    </location>
</feature>
<dbReference type="Gene3D" id="4.10.240.10">
    <property type="entry name" value="Zn(2)-C6 fungal-type DNA-binding domain"/>
    <property type="match status" value="1"/>
</dbReference>
<dbReference type="PANTHER" id="PTHR47784:SF5">
    <property type="entry name" value="STEROL UPTAKE CONTROL PROTEIN 2"/>
    <property type="match status" value="1"/>
</dbReference>
<gene>
    <name evidence="7" type="ORF">BGW36DRAFT_379615</name>
</gene>
<feature type="region of interest" description="Disordered" evidence="5">
    <location>
        <begin position="57"/>
        <end position="122"/>
    </location>
</feature>
<dbReference type="SUPFAM" id="SSF57701">
    <property type="entry name" value="Zn2/Cys6 DNA-binding domain"/>
    <property type="match status" value="1"/>
</dbReference>
<accession>A0AAD4KVX6</accession>
<dbReference type="PROSITE" id="PS50048">
    <property type="entry name" value="ZN2_CY6_FUNGAL_2"/>
    <property type="match status" value="1"/>
</dbReference>
<dbReference type="GO" id="GO:0001228">
    <property type="term" value="F:DNA-binding transcription activator activity, RNA polymerase II-specific"/>
    <property type="evidence" value="ECO:0007669"/>
    <property type="project" value="TreeGrafter"/>
</dbReference>
<dbReference type="GO" id="GO:0003677">
    <property type="term" value="F:DNA binding"/>
    <property type="evidence" value="ECO:0007669"/>
    <property type="project" value="UniProtKB-KW"/>
</dbReference>
<evidence type="ECO:0000256" key="1">
    <source>
        <dbReference type="ARBA" id="ARBA00023015"/>
    </source>
</evidence>
<dbReference type="Proteomes" id="UP001201262">
    <property type="component" value="Unassembled WGS sequence"/>
</dbReference>
<name>A0AAD4KVX6_9EURO</name>
<dbReference type="PANTHER" id="PTHR47784">
    <property type="entry name" value="STEROL UPTAKE CONTROL PROTEIN 2"/>
    <property type="match status" value="1"/>
</dbReference>
<evidence type="ECO:0000313" key="7">
    <source>
        <dbReference type="EMBL" id="KAH8697881.1"/>
    </source>
</evidence>
<proteinExistence type="predicted"/>
<reference evidence="7" key="1">
    <citation type="submission" date="2021-12" db="EMBL/GenBank/DDBJ databases">
        <title>Convergent genome expansion in fungi linked to evolution of root-endophyte symbiosis.</title>
        <authorList>
            <consortium name="DOE Joint Genome Institute"/>
            <person name="Ke Y.-H."/>
            <person name="Bonito G."/>
            <person name="Liao H.-L."/>
            <person name="Looney B."/>
            <person name="Rojas-Flechas A."/>
            <person name="Nash J."/>
            <person name="Hameed K."/>
            <person name="Schadt C."/>
            <person name="Martin F."/>
            <person name="Crous P.W."/>
            <person name="Miettinen O."/>
            <person name="Magnuson J.K."/>
            <person name="Labbe J."/>
            <person name="Jacobson D."/>
            <person name="Doktycz M.J."/>
            <person name="Veneault-Fourrey C."/>
            <person name="Kuo A."/>
            <person name="Mondo S."/>
            <person name="Calhoun S."/>
            <person name="Riley R."/>
            <person name="Ohm R."/>
            <person name="LaButti K."/>
            <person name="Andreopoulos B."/>
            <person name="Pangilinan J."/>
            <person name="Nolan M."/>
            <person name="Tritt A."/>
            <person name="Clum A."/>
            <person name="Lipzen A."/>
            <person name="Daum C."/>
            <person name="Barry K."/>
            <person name="Grigoriev I.V."/>
            <person name="Vilgalys R."/>
        </authorList>
    </citation>
    <scope>NUCLEOTIDE SEQUENCE</scope>
    <source>
        <strain evidence="7">PMI_201</strain>
    </source>
</reference>
<dbReference type="GeneID" id="70246517"/>
<dbReference type="InterPro" id="IPR053157">
    <property type="entry name" value="Sterol_Uptake_Regulator"/>
</dbReference>
<feature type="compositionally biased region" description="Basic and acidic residues" evidence="5">
    <location>
        <begin position="80"/>
        <end position="94"/>
    </location>
</feature>
<keyword evidence="8" id="KW-1185">Reference proteome</keyword>
<sequence>MAPRRFHKKSRHGCSQCKQNRTKCDEIPPKCGRCQRIGSNCSLAQQSSGLIFIPANLADNHHSPDEDSTANTLSESGPPLDRDRSRDDIPKNENTRNPIASSHGARNYDVDTDDHTNNNNNHIINNTPAIWLSDSSSSGNNYPNNDTPNSALSQPADPADIITDLEQERLRLIAHYTLHTAQAITDFSIEDGDLSVWRDWVLELAFKHDFLLHGLLSLSALHLALLSAQSDAPSRQRDHYTVLAIQHHDRGVALFRPHIYSNLATLDQDAGFAFSCLVALYCFGIQRPSAVPGSSLSTSSNVPDKPIAKIHQALTLIRSSSRVAKRDFEALKRGRWSAAVIPFPEVTAQLSLPDEMEHVIAKLMTHTSKTISISTQQEMYSSVIQNLRINLAIAVRYKRALNRVSYFTVMSPLEYWNMVCIGEPLALAILANFGVILHWMKDSIWIEGWGKETVDAVHQALPLEWHECIAWAVREVER</sequence>
<keyword evidence="4" id="KW-0539">Nucleus</keyword>
<dbReference type="SMART" id="SM00066">
    <property type="entry name" value="GAL4"/>
    <property type="match status" value="1"/>
</dbReference>
<evidence type="ECO:0000313" key="8">
    <source>
        <dbReference type="Proteomes" id="UP001201262"/>
    </source>
</evidence>
<evidence type="ECO:0000256" key="5">
    <source>
        <dbReference type="SAM" id="MobiDB-lite"/>
    </source>
</evidence>
<dbReference type="RefSeq" id="XP_046072582.1">
    <property type="nucleotide sequence ID" value="XM_046216230.1"/>
</dbReference>
<dbReference type="PROSITE" id="PS00463">
    <property type="entry name" value="ZN2_CY6_FUNGAL_1"/>
    <property type="match status" value="1"/>
</dbReference>
<evidence type="ECO:0000259" key="6">
    <source>
        <dbReference type="PROSITE" id="PS50048"/>
    </source>
</evidence>
<feature type="domain" description="Zn(2)-C6 fungal-type" evidence="6">
    <location>
        <begin position="13"/>
        <end position="43"/>
    </location>
</feature>
<dbReference type="EMBL" id="JAJTJA010000006">
    <property type="protein sequence ID" value="KAH8697881.1"/>
    <property type="molecule type" value="Genomic_DNA"/>
</dbReference>
<dbReference type="AlphaFoldDB" id="A0AAD4KVX6"/>
<dbReference type="InterPro" id="IPR001138">
    <property type="entry name" value="Zn2Cys6_DnaBD"/>
</dbReference>
<evidence type="ECO:0000256" key="4">
    <source>
        <dbReference type="ARBA" id="ARBA00023242"/>
    </source>
</evidence>
<keyword evidence="1" id="KW-0805">Transcription regulation</keyword>
<dbReference type="Pfam" id="PF00172">
    <property type="entry name" value="Zn_clus"/>
    <property type="match status" value="1"/>
</dbReference>
<feature type="compositionally biased region" description="Basic and acidic residues" evidence="5">
    <location>
        <begin position="106"/>
        <end position="116"/>
    </location>
</feature>
<organism evidence="7 8">
    <name type="scientific">Talaromyces proteolyticus</name>
    <dbReference type="NCBI Taxonomy" id="1131652"/>
    <lineage>
        <taxon>Eukaryota</taxon>
        <taxon>Fungi</taxon>
        <taxon>Dikarya</taxon>
        <taxon>Ascomycota</taxon>
        <taxon>Pezizomycotina</taxon>
        <taxon>Eurotiomycetes</taxon>
        <taxon>Eurotiomycetidae</taxon>
        <taxon>Eurotiales</taxon>
        <taxon>Trichocomaceae</taxon>
        <taxon>Talaromyces</taxon>
        <taxon>Talaromyces sect. Bacilispori</taxon>
    </lineage>
</organism>
<feature type="compositionally biased region" description="Polar residues" evidence="5">
    <location>
        <begin position="135"/>
        <end position="153"/>
    </location>
</feature>
<evidence type="ECO:0000256" key="3">
    <source>
        <dbReference type="ARBA" id="ARBA00023163"/>
    </source>
</evidence>
<dbReference type="CDD" id="cd00067">
    <property type="entry name" value="GAL4"/>
    <property type="match status" value="1"/>
</dbReference>
<keyword evidence="3" id="KW-0804">Transcription</keyword>
<evidence type="ECO:0000256" key="2">
    <source>
        <dbReference type="ARBA" id="ARBA00023125"/>
    </source>
</evidence>
<dbReference type="InterPro" id="IPR036864">
    <property type="entry name" value="Zn2-C6_fun-type_DNA-bd_sf"/>
</dbReference>